<dbReference type="InterPro" id="IPR011993">
    <property type="entry name" value="PH-like_dom_sf"/>
</dbReference>
<dbReference type="SUPFAM" id="SSF50729">
    <property type="entry name" value="PH domain-like"/>
    <property type="match status" value="2"/>
</dbReference>
<keyword evidence="8" id="KW-0968">Cytoplasmic vesicle</keyword>
<gene>
    <name evidence="12" type="ORF">GBAR_LOCUS1564</name>
</gene>
<evidence type="ECO:0000259" key="10">
    <source>
        <dbReference type="PROSITE" id="PS01179"/>
    </source>
</evidence>
<dbReference type="Pfam" id="PF16746">
    <property type="entry name" value="BAR_3"/>
    <property type="match status" value="1"/>
</dbReference>
<evidence type="ECO:0000256" key="5">
    <source>
        <dbReference type="ARBA" id="ARBA00023242"/>
    </source>
</evidence>
<dbReference type="EMBL" id="CASHTH010000231">
    <property type="protein sequence ID" value="CAI7994850.1"/>
    <property type="molecule type" value="Genomic_DNA"/>
</dbReference>
<dbReference type="InterPro" id="IPR001849">
    <property type="entry name" value="PH_domain"/>
</dbReference>
<dbReference type="GO" id="GO:0045335">
    <property type="term" value="C:phagocytic vesicle"/>
    <property type="evidence" value="ECO:0007669"/>
    <property type="project" value="UniProtKB-SubCell"/>
</dbReference>
<feature type="compositionally biased region" description="Low complexity" evidence="9">
    <location>
        <begin position="708"/>
        <end position="720"/>
    </location>
</feature>
<dbReference type="Pfam" id="PF00640">
    <property type="entry name" value="PID"/>
    <property type="match status" value="1"/>
</dbReference>
<feature type="compositionally biased region" description="Polar residues" evidence="9">
    <location>
        <begin position="745"/>
        <end position="755"/>
    </location>
</feature>
<feature type="compositionally biased region" description="Low complexity" evidence="9">
    <location>
        <begin position="422"/>
        <end position="440"/>
    </location>
</feature>
<dbReference type="InterPro" id="IPR006020">
    <property type="entry name" value="PTB/PI_dom"/>
</dbReference>
<protein>
    <submittedName>
        <fullName evidence="12">DCC-interacting protein 13-alpha</fullName>
    </submittedName>
</protein>
<sequence length="1096" mass="118639">MASRGQKLDLQDCLLDTPKVHSQVAHFEAGLVPFREYVTLLRDTFQACHLHQEKVGEGARAISNLLVNIDSELGERAGSTSSSVFSQLSRYQTELYSCQEMFNSQLQNSVVHRMSALLEEDIDHLLALKDTYDNSRQEHEHAMAKFSRTSKRRDSDKARFEANAELYAARKKFYQCTLDYISQLKEFQMRRRFMLLEPVLTFMHAQMGYFKACQEIMNSGFQQLLTNLNGDIQSYHSEHENEVRELQQQKTELELQFPTLCVPDPDLSDPFTEFPTPNTGLSSRYGYLYLRVQKGGLAAKWERTFFFTKNGYLYTQSLQKNAEALLQLKEADAFASDCDDKRYVMQISHPALKKPVFLQAESDTQRTEWISVIRNNSVRKSQHGESLGNQTHDGARLRTRLYDSLERERIRSWASKELNQEPGSSRAAPSLPPSSVKPSSLGGGLKGATPPQRRPKSPLRSQKTATSSQQTNPETNSRATKSPQRSFSLLGLGSGNSGEKKSPSPRPPSLSSSKMAEVQNWVHSTNAATAMAQSLNHSPPSGELVVKFPVKYLGQKEVVEPKNPSTISGTIRGVITARAVKKVKPATSIELAIQLKKITLIETQSNKAIGKFLLKDIINCAVHPEDEKLFGVVCRVVEPERVKYVCHVMQADQSGSKVAGAISEAIQKLWRMMQGREGGGQRSGTDKKQIPPARPPPPVAPYTGSFLTSYTPAPSALSSSSHHHRTHTSPGALSSTLATPAFPTQHRSSSDSNLSDMAPPPQPGSGSGPGEEVGVVGSWAMGTISLLPPSLPDSSSTSAESLNLGRHEGDSQQPPFITEDSPLMFADILEENEDLPLISFDHSVLGGFGTPAPDPSPLPDGYVTDGGGGGGGGNTDFGSSSTATMQVPTETTTTVVLSEGGGGSGYVSTPPHPSSTSPSPTPPTVTSSQLSLPPRHPYSRPSHSPSPPAPTLPLTTTATVTSVLNNTASSSSKKNPTPVAAKSSSTAKQVKTTDSETGQTAPTTTTVSAADSLAQALGFAPPPSTTENERTTGEGGNATDPFAEAFGFDTTPEDIENLIQLMAPDSDPQLEGGVADNGYMTSNPLHTETYDDFGNF</sequence>
<name>A0AA35W149_GEOBA</name>
<dbReference type="SUPFAM" id="SSF103657">
    <property type="entry name" value="BAR/IMD domain-like"/>
    <property type="match status" value="1"/>
</dbReference>
<dbReference type="Gene3D" id="1.20.1270.60">
    <property type="entry name" value="Arfaptin homology (AH) domain/BAR domain"/>
    <property type="match status" value="1"/>
</dbReference>
<evidence type="ECO:0000313" key="13">
    <source>
        <dbReference type="Proteomes" id="UP001174909"/>
    </source>
</evidence>
<comment type="caution">
    <text evidence="12">The sequence shown here is derived from an EMBL/GenBank/DDBJ whole genome shotgun (WGS) entry which is preliminary data.</text>
</comment>
<dbReference type="PANTHER" id="PTHR46415:SF2">
    <property type="entry name" value="BETA, PUTATIVE-RELATED"/>
    <property type="match status" value="1"/>
</dbReference>
<evidence type="ECO:0000256" key="8">
    <source>
        <dbReference type="ARBA" id="ARBA00023329"/>
    </source>
</evidence>
<evidence type="ECO:0000256" key="4">
    <source>
        <dbReference type="ARBA" id="ARBA00004466"/>
    </source>
</evidence>
<dbReference type="GO" id="GO:0023052">
    <property type="term" value="P:signaling"/>
    <property type="evidence" value="ECO:0007669"/>
    <property type="project" value="TreeGrafter"/>
</dbReference>
<dbReference type="GO" id="GO:0031901">
    <property type="term" value="C:early endosome membrane"/>
    <property type="evidence" value="ECO:0007669"/>
    <property type="project" value="UniProtKB-SubCell"/>
</dbReference>
<evidence type="ECO:0000256" key="7">
    <source>
        <dbReference type="ARBA" id="ARBA00023306"/>
    </source>
</evidence>
<dbReference type="SMART" id="SM00233">
    <property type="entry name" value="PH"/>
    <property type="match status" value="1"/>
</dbReference>
<dbReference type="InterPro" id="IPR027267">
    <property type="entry name" value="AH/BAR_dom_sf"/>
</dbReference>
<feature type="compositionally biased region" description="Low complexity" evidence="9">
    <location>
        <begin position="889"/>
        <end position="898"/>
    </location>
</feature>
<dbReference type="Proteomes" id="UP001174909">
    <property type="component" value="Unassembled WGS sequence"/>
</dbReference>
<evidence type="ECO:0000256" key="3">
    <source>
        <dbReference type="ARBA" id="ARBA00004262"/>
    </source>
</evidence>
<feature type="region of interest" description="Disordered" evidence="9">
    <location>
        <begin position="848"/>
        <end position="1047"/>
    </location>
</feature>
<proteinExistence type="predicted"/>
<feature type="compositionally biased region" description="Gly residues" evidence="9">
    <location>
        <begin position="864"/>
        <end position="875"/>
    </location>
</feature>
<evidence type="ECO:0000256" key="6">
    <source>
        <dbReference type="ARBA" id="ARBA00023273"/>
    </source>
</evidence>
<dbReference type="PROSITE" id="PS01179">
    <property type="entry name" value="PID"/>
    <property type="match status" value="1"/>
</dbReference>
<dbReference type="GO" id="GO:0001726">
    <property type="term" value="C:ruffle"/>
    <property type="evidence" value="ECO:0007669"/>
    <property type="project" value="UniProtKB-SubCell"/>
</dbReference>
<dbReference type="AlphaFoldDB" id="A0AA35W149"/>
<evidence type="ECO:0000313" key="12">
    <source>
        <dbReference type="EMBL" id="CAI7994850.1"/>
    </source>
</evidence>
<dbReference type="GO" id="GO:0005634">
    <property type="term" value="C:nucleus"/>
    <property type="evidence" value="ECO:0007669"/>
    <property type="project" value="UniProtKB-SubCell"/>
</dbReference>
<feature type="domain" description="PID" evidence="10">
    <location>
        <begin position="546"/>
        <end position="671"/>
    </location>
</feature>
<feature type="region of interest" description="Disordered" evidence="9">
    <location>
        <begin position="675"/>
        <end position="818"/>
    </location>
</feature>
<keyword evidence="13" id="KW-1185">Reference proteome</keyword>
<feature type="compositionally biased region" description="Low complexity" evidence="9">
    <location>
        <begin position="952"/>
        <end position="964"/>
    </location>
</feature>
<accession>A0AA35W149</accession>
<organism evidence="12 13">
    <name type="scientific">Geodia barretti</name>
    <name type="common">Barrett's horny sponge</name>
    <dbReference type="NCBI Taxonomy" id="519541"/>
    <lineage>
        <taxon>Eukaryota</taxon>
        <taxon>Metazoa</taxon>
        <taxon>Porifera</taxon>
        <taxon>Demospongiae</taxon>
        <taxon>Heteroscleromorpha</taxon>
        <taxon>Tetractinellida</taxon>
        <taxon>Astrophorina</taxon>
        <taxon>Geodiidae</taxon>
        <taxon>Geodia</taxon>
    </lineage>
</organism>
<evidence type="ECO:0000256" key="1">
    <source>
        <dbReference type="ARBA" id="ARBA00004123"/>
    </source>
</evidence>
<dbReference type="InterPro" id="IPR047181">
    <property type="entry name" value="DP13A/B"/>
</dbReference>
<feature type="region of interest" description="Disordered" evidence="9">
    <location>
        <begin position="413"/>
        <end position="515"/>
    </location>
</feature>
<evidence type="ECO:0000259" key="11">
    <source>
        <dbReference type="PROSITE" id="PS50003"/>
    </source>
</evidence>
<feature type="domain" description="PH" evidence="11">
    <location>
        <begin position="281"/>
        <end position="378"/>
    </location>
</feature>
<feature type="compositionally biased region" description="Polar residues" evidence="9">
    <location>
        <begin position="982"/>
        <end position="1009"/>
    </location>
</feature>
<evidence type="ECO:0000256" key="2">
    <source>
        <dbReference type="ARBA" id="ARBA00004220"/>
    </source>
</evidence>
<dbReference type="PROSITE" id="PS50003">
    <property type="entry name" value="PH_DOMAIN"/>
    <property type="match status" value="1"/>
</dbReference>
<reference evidence="12" key="1">
    <citation type="submission" date="2023-03" db="EMBL/GenBank/DDBJ databases">
        <authorList>
            <person name="Steffen K."/>
            <person name="Cardenas P."/>
        </authorList>
    </citation>
    <scope>NUCLEOTIDE SEQUENCE</scope>
</reference>
<feature type="region of interest" description="Disordered" evidence="9">
    <location>
        <begin position="1066"/>
        <end position="1096"/>
    </location>
</feature>
<dbReference type="SMART" id="SM00462">
    <property type="entry name" value="PTB"/>
    <property type="match status" value="1"/>
</dbReference>
<dbReference type="CDD" id="cd00934">
    <property type="entry name" value="PTB"/>
    <property type="match status" value="1"/>
</dbReference>
<dbReference type="Gene3D" id="2.30.29.30">
    <property type="entry name" value="Pleckstrin-homology domain (PH domain)/Phosphotyrosine-binding domain (PTB)"/>
    <property type="match status" value="2"/>
</dbReference>
<feature type="compositionally biased region" description="Polar residues" evidence="9">
    <location>
        <begin position="876"/>
        <end position="888"/>
    </location>
</feature>
<dbReference type="PANTHER" id="PTHR46415">
    <property type="entry name" value="ADAPTOR PROTEIN, PHOSPHOTYROSINE INTERACTION, PH DOMAIN AND LEUCINE ZIPPER-CONTAINING 2"/>
    <property type="match status" value="1"/>
</dbReference>
<dbReference type="InterPro" id="IPR004148">
    <property type="entry name" value="BAR_dom"/>
</dbReference>
<keyword evidence="7" id="KW-0131">Cell cycle</keyword>
<keyword evidence="5" id="KW-0539">Nucleus</keyword>
<evidence type="ECO:0000256" key="9">
    <source>
        <dbReference type="SAM" id="MobiDB-lite"/>
    </source>
</evidence>
<feature type="compositionally biased region" description="Polar residues" evidence="9">
    <location>
        <begin position="459"/>
        <end position="485"/>
    </location>
</feature>
<comment type="subcellular location">
    <subcellularLocation>
        <location evidence="4">Cell projection</location>
        <location evidence="4">Ruffle</location>
    </subcellularLocation>
    <subcellularLocation>
        <location evidence="3">Cytoplasmic vesicle</location>
        <location evidence="3">Phagosome</location>
    </subcellularLocation>
    <subcellularLocation>
        <location evidence="2">Early endosome membrane</location>
        <topology evidence="2">Peripheral membrane protein</topology>
    </subcellularLocation>
    <subcellularLocation>
        <location evidence="1">Nucleus</location>
    </subcellularLocation>
</comment>
<feature type="compositionally biased region" description="Polar residues" evidence="9">
    <location>
        <begin position="965"/>
        <end position="975"/>
    </location>
</feature>
<feature type="compositionally biased region" description="Low complexity" evidence="9">
    <location>
        <begin position="906"/>
        <end position="943"/>
    </location>
</feature>
<keyword evidence="6" id="KW-0966">Cell projection</keyword>
<feature type="compositionally biased region" description="Low complexity" evidence="9">
    <location>
        <begin position="785"/>
        <end position="802"/>
    </location>
</feature>